<evidence type="ECO:0000256" key="2">
    <source>
        <dbReference type="SAM" id="Phobius"/>
    </source>
</evidence>
<feature type="region of interest" description="Disordered" evidence="1">
    <location>
        <begin position="936"/>
        <end position="955"/>
    </location>
</feature>
<organism evidence="3 4">
    <name type="scientific">Humisphaera borealis</name>
    <dbReference type="NCBI Taxonomy" id="2807512"/>
    <lineage>
        <taxon>Bacteria</taxon>
        <taxon>Pseudomonadati</taxon>
        <taxon>Planctomycetota</taxon>
        <taxon>Phycisphaerae</taxon>
        <taxon>Tepidisphaerales</taxon>
        <taxon>Tepidisphaeraceae</taxon>
        <taxon>Humisphaera</taxon>
    </lineage>
</organism>
<dbReference type="Pfam" id="PF07676">
    <property type="entry name" value="PD40"/>
    <property type="match status" value="3"/>
</dbReference>
<keyword evidence="4" id="KW-1185">Reference proteome</keyword>
<sequence>MDAPKPNSLRFRRFVRVGLAVVAIAMIAVAGWWMAGRKVWTDGQTGADPIRVFTADEDPRQVLWTPSRPVLPAGFTATSTAGADAHLYEPAISPDGTELFFVRGKAGLPVGEVKDGQPVTTGADVYVSRRKNTRWLDPVRLDAVSSRYDDLGPRMTADGRFLLFYSNRPGGQGGYDLWAAARSDEGDFGPPFNLGSGVNSEFDEYGPAPTADGKRLYFSTNRTAAGKEQYTAWRATIRAATTSDFDLWLADLEELTAAAALPLPPVLRVGVPAEDDPFASPKAPTTRPEAIASNLVDDGTRPPRRTLRGASAREVGGINTPFHEGAPCISPAGDFLYFASNRPGGHGKFDLYRSRLREGSPTEVENLGPSVNSAENETDPQLAHGGFKLYYSSDRLAAAAHGRVPAGVETAAARETPAEAPGIQPNAPTSPAAGLPDAPATRIEVADSHGRGYDLYEADSREVYPERQGRALPVIGWKLLAMIAGALLLLPLLLFLVKHVNRRNLTLLQRCFLAALCVYALFLFWTTSKHVVMEAYPQLAKDLGFIEVRINLDPKIEESNVAMAIRQQSSNDLPIAAAPAGQLAQQVIGGEVIAAAPDVAVNVPQAAVGAEAMTVVVAPPKIDVPKAAAPAVSMVSPVVAPTPQAVDINIDVGPRLQQAEAAPMIQAPQAPAAAQSAVAPQPIRPAAVAMPDLPAAQPQISVGSLAQDIGPVAPSVPQVDPGKVAVATAAPTQGATPTIDVPAPASARATAIEPAAAKIDASLAPAVRVAPALPAPTPAAAAMQPALPRAASSADAVSLTDAAAPSATPLPIPSPASGTVQIKPSQSPMASSSAGVATNVPTPTAAKMTGADPSLPSAGGTAAAAVERLIGPGSTDAAAAANVKTNVPAAGANTGGAAESLAAAPGVGAKIAADATKGLVGVAPNLPAGDLVRNPEVAGPKMDTTPVAGGDPKAPVAGAAQAVGLSRQDTPTGDLAGGAGIKESQLPRLPKAGGGTPSLAGSMAPAAAANALAGMSGPKAPVAPDPASASVATSAGVGGVTVRAPTTRPAAVEPSLADAVGGSSAGLKPTTRPTIPPVADAGSKAAPAASIAPGAAPTADIGRSTLASAPTALPAGAAVATADVRVTGPTVGNPAGAAAMVASNIQLATPRPAFSPIAAVAPDVIAAPTAAPTALRVEPSLTQTLPSGAGVAGLATAAPATPDVKGKTGGSIASATVVAPRALVATPALPAPSVAGSGIGQAIAGIEGPQMDLPRINAMPAAGSGLGTPGGVGAVAGGGPDGGKIAATRAQGSGPAVDRPILLASAGVPGVGPRIGQGGVGGPAAVVGPRPGIGLSPGLDISPNISVAAPKLGAPEALFQRSAEQRRPMIEKLGGTKESENAVERGLAWLARMQDPDGRWTYVGEGSKKSRNKANSQHDMALTGLSVLAFLAADHSPAKEGPYQRVVASGVDWLVSQQTDDGDLRGAKELRGAGSGKANMYDHGIATMAVAEAALMTGDRRYMDAAFKAAQFICDTQNKKTGGWRYVPGESGDTSVFGWQILALHNAELLGFQTPPDVRDKAIRFLSLVSSGKSRILAAYTPGEGPTPAMTAEALFCRILLGQPITDEQARDVVEFLGRDMPKAGNRDLYYWYYMSLSMSQLQANPQVRDAWDRWNVRCRDTLIATQARGVADVDGSWTDSRWGQHGGKVFSTALATLTLEVYYRYLPLEPGDPNAAKEAWKAAEPEKKTVKPKGPVGPKFEAN</sequence>
<feature type="compositionally biased region" description="Low complexity" evidence="1">
    <location>
        <begin position="1733"/>
        <end position="1744"/>
    </location>
</feature>
<reference evidence="3 4" key="1">
    <citation type="submission" date="2020-10" db="EMBL/GenBank/DDBJ databases">
        <title>Wide distribution of Phycisphaera-like planctomycetes from WD2101 soil group in peatlands and genome analysis of the first cultivated representative.</title>
        <authorList>
            <person name="Dedysh S.N."/>
            <person name="Beletsky A.V."/>
            <person name="Ivanova A."/>
            <person name="Kulichevskaya I.S."/>
            <person name="Suzina N.E."/>
            <person name="Philippov D.A."/>
            <person name="Rakitin A.L."/>
            <person name="Mardanov A.V."/>
            <person name="Ravin N.V."/>
        </authorList>
    </citation>
    <scope>NUCLEOTIDE SEQUENCE [LARGE SCALE GENOMIC DNA]</scope>
    <source>
        <strain evidence="3 4">M1803</strain>
    </source>
</reference>
<dbReference type="Gene3D" id="1.50.10.20">
    <property type="match status" value="2"/>
</dbReference>
<keyword evidence="2" id="KW-1133">Transmembrane helix</keyword>
<evidence type="ECO:0000256" key="1">
    <source>
        <dbReference type="SAM" id="MobiDB-lite"/>
    </source>
</evidence>
<feature type="transmembrane region" description="Helical" evidence="2">
    <location>
        <begin position="475"/>
        <end position="495"/>
    </location>
</feature>
<dbReference type="InterPro" id="IPR011042">
    <property type="entry name" value="6-blade_b-propeller_TolB-like"/>
</dbReference>
<proteinExistence type="predicted"/>
<accession>A0A7M2WSE7</accession>
<feature type="region of interest" description="Disordered" evidence="1">
    <location>
        <begin position="966"/>
        <end position="998"/>
    </location>
</feature>
<evidence type="ECO:0000313" key="3">
    <source>
        <dbReference type="EMBL" id="QOV88339.1"/>
    </source>
</evidence>
<dbReference type="KEGG" id="hbs:IPV69_19100"/>
<feature type="transmembrane region" description="Helical" evidence="2">
    <location>
        <begin position="14"/>
        <end position="35"/>
    </location>
</feature>
<dbReference type="SUPFAM" id="SSF48239">
    <property type="entry name" value="Terpenoid cyclases/Protein prenyltransferases"/>
    <property type="match status" value="1"/>
</dbReference>
<dbReference type="InterPro" id="IPR011659">
    <property type="entry name" value="WD40"/>
</dbReference>
<gene>
    <name evidence="3" type="ORF">IPV69_19100</name>
</gene>
<feature type="region of interest" description="Disordered" evidence="1">
    <location>
        <begin position="359"/>
        <end position="378"/>
    </location>
</feature>
<dbReference type="InterPro" id="IPR008930">
    <property type="entry name" value="Terpenoid_cyclase/PrenylTrfase"/>
</dbReference>
<protein>
    <submittedName>
        <fullName evidence="3">PD40 domain-containing protein</fullName>
    </submittedName>
</protein>
<feature type="region of interest" description="Disordered" evidence="1">
    <location>
        <begin position="1716"/>
        <end position="1744"/>
    </location>
</feature>
<name>A0A7M2WSE7_9BACT</name>
<dbReference type="EMBL" id="CP063458">
    <property type="protein sequence ID" value="QOV88339.1"/>
    <property type="molecule type" value="Genomic_DNA"/>
</dbReference>
<evidence type="ECO:0000313" key="4">
    <source>
        <dbReference type="Proteomes" id="UP000593765"/>
    </source>
</evidence>
<dbReference type="Gene3D" id="2.120.10.30">
    <property type="entry name" value="TolB, C-terminal domain"/>
    <property type="match status" value="2"/>
</dbReference>
<dbReference type="SUPFAM" id="SSF82171">
    <property type="entry name" value="DPP6 N-terminal domain-like"/>
    <property type="match status" value="1"/>
</dbReference>
<feature type="compositionally biased region" description="Polar residues" evidence="1">
    <location>
        <begin position="816"/>
        <end position="842"/>
    </location>
</feature>
<keyword evidence="2" id="KW-0472">Membrane</keyword>
<feature type="compositionally biased region" description="Basic and acidic residues" evidence="1">
    <location>
        <begin position="1719"/>
        <end position="1730"/>
    </location>
</feature>
<feature type="region of interest" description="Disordered" evidence="1">
    <location>
        <begin position="802"/>
        <end position="859"/>
    </location>
</feature>
<dbReference type="Proteomes" id="UP000593765">
    <property type="component" value="Chromosome"/>
</dbReference>
<dbReference type="CDD" id="cd00688">
    <property type="entry name" value="ISOPREN_C2_like"/>
    <property type="match status" value="1"/>
</dbReference>
<dbReference type="RefSeq" id="WP_206291318.1">
    <property type="nucleotide sequence ID" value="NZ_CP063458.1"/>
</dbReference>
<feature type="transmembrane region" description="Helical" evidence="2">
    <location>
        <begin position="507"/>
        <end position="525"/>
    </location>
</feature>
<keyword evidence="2" id="KW-0812">Transmembrane</keyword>